<sequence>MTNKTIFKLKVRQITSTCNFELSWGDGLVIDVNVNYPFSLTQSYENWHRAYLDYYVRLRGKKGISGTGSAPRDFHKQLVETEAQLLREFQQWLLSPELVSINRTITKSVSQTSEKQPVEIFLTCTPIEIAKLPWESWDIYFDTDSDIAEKIRIARTPANISYEAIHPIRHKIRVLAILGDDSGLDLKDDKEAIKALNSIVDVQFVGWNKKTDTTNFDANALKHQIIKAISDKRGWDILFFAGHSNETQLTGGELGIAPGVALSMQEIEGSLKIARKRGLQFAIFNSCNGINIAEFLINLGLSQVAVMREPIHDQVAQIFLVKFLQSLAQYKDVHTALLDAIQLLQEDEKRVSYPSAYLVPSLFRHAEAKLFQIQPFNITSRIKRWFPTKLEAKWLAGLLLLSLLPYAQSLLLEPRILVQAIYREKTPFKPLSTKPRVLFIKIDKESFEKDKIQQRYPLDYSYLARIIKALSDRNAKLIGIDYILDQVDKQPANTSQLKAAILEATAKKTTFVFGYDDLEEDSRKGKVSDKIINRQQSKYIDGSIYLTQWYLELPPSGKECLDKSNCPFSYLLALNYQLQNINPTIIEQQQLNIDSINKLGNFHEEIAFYENLRSNNIYNSPKQLRISSFFEWFHPIIDFSIHPDNAYKSISACNLLGTCKSQENSSEIPDNLDKTLVIIAPGGYSQAGLTGKGEDNATRPLAVAYWRGWEDGEFPTGEAHAYMVHHLLNKHLVVPVPDFLVILLAALLAKGVSLYLIDNPQNRKLVIKVVSANTIIYFLTSLQLYISGYILLPVFLPATIFWKYIHFTLRRLSK</sequence>
<name>A0A8J7K0X8_9CYAN</name>
<evidence type="ECO:0000259" key="3">
    <source>
        <dbReference type="Pfam" id="PF12770"/>
    </source>
</evidence>
<comment type="caution">
    <text evidence="4">The sequence shown here is derived from an EMBL/GenBank/DDBJ whole genome shotgun (WGS) entry which is preliminary data.</text>
</comment>
<proteinExistence type="predicted"/>
<keyword evidence="1" id="KW-0812">Transmembrane</keyword>
<dbReference type="InterPro" id="IPR024983">
    <property type="entry name" value="CHAT_dom"/>
</dbReference>
<dbReference type="AlphaFoldDB" id="A0A8J7K0X8"/>
<accession>A0A8J7K0X8</accession>
<feature type="domain" description="CHAT" evidence="3">
    <location>
        <begin position="193"/>
        <end position="350"/>
    </location>
</feature>
<keyword evidence="5" id="KW-1185">Reference proteome</keyword>
<evidence type="ECO:0000256" key="1">
    <source>
        <dbReference type="SAM" id="Phobius"/>
    </source>
</evidence>
<feature type="domain" description="CHASE2" evidence="2">
    <location>
        <begin position="426"/>
        <end position="745"/>
    </location>
</feature>
<evidence type="ECO:0000313" key="5">
    <source>
        <dbReference type="Proteomes" id="UP000620559"/>
    </source>
</evidence>
<organism evidence="4 5">
    <name type="scientific">Plectonema cf. radiosum LEGE 06105</name>
    <dbReference type="NCBI Taxonomy" id="945769"/>
    <lineage>
        <taxon>Bacteria</taxon>
        <taxon>Bacillati</taxon>
        <taxon>Cyanobacteriota</taxon>
        <taxon>Cyanophyceae</taxon>
        <taxon>Oscillatoriophycideae</taxon>
        <taxon>Oscillatoriales</taxon>
        <taxon>Microcoleaceae</taxon>
        <taxon>Plectonema</taxon>
    </lineage>
</organism>
<evidence type="ECO:0000313" key="4">
    <source>
        <dbReference type="EMBL" id="MBE9213007.1"/>
    </source>
</evidence>
<dbReference type="Pfam" id="PF05226">
    <property type="entry name" value="CHASE2"/>
    <property type="match status" value="1"/>
</dbReference>
<dbReference type="InterPro" id="IPR007890">
    <property type="entry name" value="CHASE2"/>
</dbReference>
<dbReference type="Pfam" id="PF12770">
    <property type="entry name" value="CHAT"/>
    <property type="match status" value="1"/>
</dbReference>
<protein>
    <submittedName>
        <fullName evidence="4">CHASE2 domain-containing protein</fullName>
    </submittedName>
</protein>
<evidence type="ECO:0000259" key="2">
    <source>
        <dbReference type="Pfam" id="PF05226"/>
    </source>
</evidence>
<keyword evidence="1" id="KW-0472">Membrane</keyword>
<gene>
    <name evidence="4" type="ORF">IQ247_10000</name>
</gene>
<feature type="transmembrane region" description="Helical" evidence="1">
    <location>
        <begin position="739"/>
        <end position="758"/>
    </location>
</feature>
<keyword evidence="1" id="KW-1133">Transmembrane helix</keyword>
<dbReference type="EMBL" id="JADEWL010000023">
    <property type="protein sequence ID" value="MBE9213007.1"/>
    <property type="molecule type" value="Genomic_DNA"/>
</dbReference>
<feature type="transmembrane region" description="Helical" evidence="1">
    <location>
        <begin position="786"/>
        <end position="805"/>
    </location>
</feature>
<reference evidence="4" key="1">
    <citation type="submission" date="2020-10" db="EMBL/GenBank/DDBJ databases">
        <authorList>
            <person name="Castelo-Branco R."/>
            <person name="Eusebio N."/>
            <person name="Adriana R."/>
            <person name="Vieira A."/>
            <person name="Brugerolle De Fraissinette N."/>
            <person name="Rezende De Castro R."/>
            <person name="Schneider M.P."/>
            <person name="Vasconcelos V."/>
            <person name="Leao P.N."/>
        </authorList>
    </citation>
    <scope>NUCLEOTIDE SEQUENCE</scope>
    <source>
        <strain evidence="4">LEGE 06105</strain>
    </source>
</reference>
<dbReference type="Proteomes" id="UP000620559">
    <property type="component" value="Unassembled WGS sequence"/>
</dbReference>
<dbReference type="RefSeq" id="WP_193919478.1">
    <property type="nucleotide sequence ID" value="NZ_JADEWL010000023.1"/>
</dbReference>